<dbReference type="RefSeq" id="YP_009052110.1">
    <property type="nucleotide sequence ID" value="NC_024697.1"/>
</dbReference>
<name>A0A076FFK7_9VIRU</name>
<reference evidence="1 2" key="1">
    <citation type="journal article" date="2014" name="Virology">
        <title>Genome of brown tide virus (AaV), the little giant of the Megaviridae, elucidates NCLDV genome expansion and host-virus coevolution.</title>
        <authorList>
            <person name="Moniruzzaman M."/>
            <person name="LeCleir G.R."/>
            <person name="Brown C.M."/>
            <person name="Gobler C.J."/>
            <person name="Bidle K.D."/>
            <person name="Wilson W.H."/>
            <person name="Wilhelm S.W."/>
        </authorList>
    </citation>
    <scope>NUCLEOTIDE SEQUENCE [LARGE SCALE GENOMIC DNA]</scope>
    <source>
        <strain evidence="1">BtV-01</strain>
    </source>
</reference>
<dbReference type="EMBL" id="KJ645900">
    <property type="protein sequence ID" value="AII17044.1"/>
    <property type="molecule type" value="Genomic_DNA"/>
</dbReference>
<organism evidence="1 2">
    <name type="scientific">Aureococcus anophagefferens virus</name>
    <dbReference type="NCBI Taxonomy" id="1474867"/>
    <lineage>
        <taxon>Viruses</taxon>
        <taxon>Varidnaviria</taxon>
        <taxon>Bamfordvirae</taxon>
        <taxon>Nucleocytoviricota</taxon>
        <taxon>Megaviricetes</taxon>
        <taxon>Imitervirales</taxon>
        <taxon>Schizomimiviridae</taxon>
        <taxon>Kratosvirus</taxon>
        <taxon>Kratosvirus quantuckense</taxon>
    </lineage>
</organism>
<dbReference type="GeneID" id="20041469"/>
<protein>
    <submittedName>
        <fullName evidence="1">Uncharacterized protein</fullName>
    </submittedName>
</protein>
<proteinExistence type="predicted"/>
<dbReference type="KEGG" id="vg:20041469"/>
<dbReference type="Proteomes" id="UP000028667">
    <property type="component" value="Segment"/>
</dbReference>
<evidence type="ECO:0000313" key="1">
    <source>
        <dbReference type="EMBL" id="AII17044.1"/>
    </source>
</evidence>
<keyword evidence="2" id="KW-1185">Reference proteome</keyword>
<accession>A0A076FFK7</accession>
<sequence>MNHKQLYQEFLDYQIDLSIKYEKIIEMHKRIKTIFNFPIASDVIDLKVDSPNFFLNQDFSDVKFSALVCLKIIDTIESMKKLINEYSIILSKLHIVNDYYYRSKYKLLHTIRRQNIDKYTKLFKRARYNIEMAYNNEYNQNDHNIEYPKKETTVTFME</sequence>
<evidence type="ECO:0000313" key="2">
    <source>
        <dbReference type="Proteomes" id="UP000028667"/>
    </source>
</evidence>
<gene>
    <name evidence="1" type="ORF">AaV_032</name>
</gene>